<reference evidence="5" key="1">
    <citation type="submission" date="2018-08" db="EMBL/GenBank/DDBJ databases">
        <title>Thalassotalea euphylliae genome.</title>
        <authorList>
            <person name="Summers S."/>
            <person name="Rice S.A."/>
            <person name="Freckelton M.L."/>
            <person name="Nedved B.T."/>
            <person name="Hadfield M.G."/>
        </authorList>
    </citation>
    <scope>NUCLEOTIDE SEQUENCE [LARGE SCALE GENOMIC DNA]</scope>
    <source>
        <strain evidence="5">H3</strain>
    </source>
</reference>
<evidence type="ECO:0000259" key="3">
    <source>
        <dbReference type="SMART" id="SM00244"/>
    </source>
</evidence>
<feature type="transmembrane region" description="Helical" evidence="2">
    <location>
        <begin position="39"/>
        <end position="59"/>
    </location>
</feature>
<name>A0A3E0U782_9GAMM</name>
<keyword evidence="2" id="KW-0472">Membrane</keyword>
<dbReference type="RefSeq" id="WP_116017952.1">
    <property type="nucleotide sequence ID" value="NZ_QUOT01000001.1"/>
</dbReference>
<keyword evidence="5" id="KW-1185">Reference proteome</keyword>
<dbReference type="InterPro" id="IPR001107">
    <property type="entry name" value="Band_7"/>
</dbReference>
<feature type="transmembrane region" description="Helical" evidence="2">
    <location>
        <begin position="12"/>
        <end position="33"/>
    </location>
</feature>
<dbReference type="AlphaFoldDB" id="A0A3E0U782"/>
<evidence type="ECO:0000256" key="2">
    <source>
        <dbReference type="SAM" id="Phobius"/>
    </source>
</evidence>
<dbReference type="PANTHER" id="PTHR43446">
    <property type="entry name" value="MEMBRANE PROTEIN-RELATED"/>
    <property type="match status" value="1"/>
</dbReference>
<comment type="subcellular location">
    <subcellularLocation>
        <location evidence="1">Membrane</location>
        <topology evidence="1">Single-pass membrane protein</topology>
    </subcellularLocation>
</comment>
<keyword evidence="2" id="KW-0812">Transmembrane</keyword>
<dbReference type="SMART" id="SM00244">
    <property type="entry name" value="PHB"/>
    <property type="match status" value="1"/>
</dbReference>
<dbReference type="EMBL" id="QUOT01000001">
    <property type="protein sequence ID" value="REL32413.1"/>
    <property type="molecule type" value="Genomic_DNA"/>
</dbReference>
<sequence>MKEKVGFSLNGYLAALILLVLQVLSVISLISYADQPSAPIGSILFILIVGVCWPGLFIIQPNQAKVMTFFGSYVGTVKHSGLRWTIPLFVRRNISLRIRNFESGQLKVNDNHGNPIEIAAVVVWAVDDTAEAVFEVDDYESYVSIQSEAALRNMATTYPYDLHEGDAVALRSHPKEVSESLKTEIQQRLDKAGVHVLEARISHLAYAPEIASAMLQRQQASAIVAARSKIVEGAVGMVEAALAKLSEKEIVDLDEERKAAMVSNLLVVLCGEHNTQPVINAGSLY</sequence>
<dbReference type="GO" id="GO:0016020">
    <property type="term" value="C:membrane"/>
    <property type="evidence" value="ECO:0007669"/>
    <property type="project" value="UniProtKB-SubCell"/>
</dbReference>
<dbReference type="SUPFAM" id="SSF117892">
    <property type="entry name" value="Band 7/SPFH domain"/>
    <property type="match status" value="1"/>
</dbReference>
<evidence type="ECO:0000313" key="4">
    <source>
        <dbReference type="EMBL" id="REL32413.1"/>
    </source>
</evidence>
<comment type="caution">
    <text evidence="4">The sequence shown here is derived from an EMBL/GenBank/DDBJ whole genome shotgun (WGS) entry which is preliminary data.</text>
</comment>
<evidence type="ECO:0000313" key="5">
    <source>
        <dbReference type="Proteomes" id="UP000256899"/>
    </source>
</evidence>
<accession>A0A3E0U782</accession>
<gene>
    <name evidence="4" type="ORF">DXX94_17780</name>
</gene>
<dbReference type="InterPro" id="IPR036013">
    <property type="entry name" value="Band_7/SPFH_dom_sf"/>
</dbReference>
<evidence type="ECO:0000256" key="1">
    <source>
        <dbReference type="ARBA" id="ARBA00004167"/>
    </source>
</evidence>
<feature type="domain" description="Band 7" evidence="3">
    <location>
        <begin position="54"/>
        <end position="218"/>
    </location>
</feature>
<keyword evidence="2" id="KW-1133">Transmembrane helix</keyword>
<proteinExistence type="predicted"/>
<dbReference type="Pfam" id="PF01145">
    <property type="entry name" value="Band_7"/>
    <property type="match status" value="1"/>
</dbReference>
<protein>
    <submittedName>
        <fullName evidence="4">SPFH domain-containing protein</fullName>
    </submittedName>
</protein>
<dbReference type="CDD" id="cd03402">
    <property type="entry name" value="SPFH_like_u2"/>
    <property type="match status" value="1"/>
</dbReference>
<organism evidence="4 5">
    <name type="scientific">Thalassotalea euphylliae</name>
    <dbReference type="NCBI Taxonomy" id="1655234"/>
    <lineage>
        <taxon>Bacteria</taxon>
        <taxon>Pseudomonadati</taxon>
        <taxon>Pseudomonadota</taxon>
        <taxon>Gammaproteobacteria</taxon>
        <taxon>Alteromonadales</taxon>
        <taxon>Colwelliaceae</taxon>
        <taxon>Thalassotalea</taxon>
    </lineage>
</organism>
<dbReference type="Gene3D" id="3.30.479.30">
    <property type="entry name" value="Band 7 domain"/>
    <property type="match status" value="1"/>
</dbReference>
<dbReference type="Proteomes" id="UP000256899">
    <property type="component" value="Unassembled WGS sequence"/>
</dbReference>
<dbReference type="PANTHER" id="PTHR43446:SF1">
    <property type="entry name" value="BAND 7 DOMAIN-CONTAINING PROTEIN"/>
    <property type="match status" value="1"/>
</dbReference>